<accession>A0A2B7X3U6</accession>
<name>A0A2B7X3U6_POLH7</name>
<protein>
    <submittedName>
        <fullName evidence="1">Uncharacterized protein</fullName>
    </submittedName>
</protein>
<dbReference type="EMBL" id="PDNA01000211">
    <property type="protein sequence ID" value="PGH03427.1"/>
    <property type="molecule type" value="Genomic_DNA"/>
</dbReference>
<organism evidence="1 2">
    <name type="scientific">Polytolypa hystricis (strain UAMH7299)</name>
    <dbReference type="NCBI Taxonomy" id="1447883"/>
    <lineage>
        <taxon>Eukaryota</taxon>
        <taxon>Fungi</taxon>
        <taxon>Dikarya</taxon>
        <taxon>Ascomycota</taxon>
        <taxon>Pezizomycotina</taxon>
        <taxon>Eurotiomycetes</taxon>
        <taxon>Eurotiomycetidae</taxon>
        <taxon>Onygenales</taxon>
        <taxon>Onygenales incertae sedis</taxon>
        <taxon>Polytolypa</taxon>
    </lineage>
</organism>
<evidence type="ECO:0000313" key="2">
    <source>
        <dbReference type="Proteomes" id="UP000224634"/>
    </source>
</evidence>
<sequence>MGCANKYHPVAKFSIKVVREFAAGVPWSRVIQKAKNAERGTRLFPSQSARNDKKHNLRFDKGSVVGGKLELILQANKDADNAGVKAAAAADSHKIWAKVLVDPENFDEGKTESDLLESFKETD</sequence>
<dbReference type="AlphaFoldDB" id="A0A2B7X3U6"/>
<proteinExistence type="predicted"/>
<evidence type="ECO:0000313" key="1">
    <source>
        <dbReference type="EMBL" id="PGH03427.1"/>
    </source>
</evidence>
<dbReference type="OrthoDB" id="2933464at2759"/>
<keyword evidence="2" id="KW-1185">Reference proteome</keyword>
<comment type="caution">
    <text evidence="1">The sequence shown here is derived from an EMBL/GenBank/DDBJ whole genome shotgun (WGS) entry which is preliminary data.</text>
</comment>
<reference evidence="1 2" key="1">
    <citation type="submission" date="2017-10" db="EMBL/GenBank/DDBJ databases">
        <title>Comparative genomics in systemic dimorphic fungi from Ajellomycetaceae.</title>
        <authorList>
            <person name="Munoz J.F."/>
            <person name="Mcewen J.G."/>
            <person name="Clay O.K."/>
            <person name="Cuomo C.A."/>
        </authorList>
    </citation>
    <scope>NUCLEOTIDE SEQUENCE [LARGE SCALE GENOMIC DNA]</scope>
    <source>
        <strain evidence="1 2">UAMH7299</strain>
    </source>
</reference>
<dbReference type="Proteomes" id="UP000224634">
    <property type="component" value="Unassembled WGS sequence"/>
</dbReference>
<gene>
    <name evidence="1" type="ORF">AJ80_08675</name>
</gene>